<evidence type="ECO:0000313" key="1">
    <source>
        <dbReference type="EMBL" id="KAI4297619.1"/>
    </source>
</evidence>
<sequence length="632" mass="71130">MKLFFNRHYSFVTSNFRNVSNPLNTESQILRHCKYGALPQALKLLNNITSGEISVKPILYASLLLTCIKVFSFSHGVQIHAHVIKSGLEADRFVGNSLLSMYFKLGSDFSETRRVFDGLFVKDVISWTSMVSGYVQAGKPHYSLKLFWEMRENGIDPNGFTLSAVIKACSEIGDLKLGRYFHGMVMSRGFDSNHVISSALIDMYGKNQRVEAARQVFDELPEPDTVCWTSVISAFTRNDLFKEAMDFFYVMHRDHGLPPDEFIFGTVLTACGNMQRLRQGRELHAKVVASGLCGNVVVESSLLDMYGKCGLAVESRSVFDRMRKKNSVSWSAMLGVYCQNGEHEAVINLVREMEEVDLYSFGTIIRACSGLAAVRQGKEVHCQYVRRADSRDVIIESALVDLYAKCGCIDFACRLFTLMQVKNLITWNSMISGFAQNGRGQEALSLFEEMIKDGMKPDYITFLAVLFACSHTGLVDQGRRHFASMREEYGIKPGVEHYTCMIDLLGRAEQIDEAEMILENADCRYDASLWAVLLGACNKCTDSITAERIAKRMIELEPGYPVSYVILGNIYRAVGRWNDALEIRKLMEDRGVKKTPGKSWIETEFKLGSQTTNFSFAGKRSFSGNGKMVGKW</sequence>
<proteinExistence type="predicted"/>
<dbReference type="EMBL" id="CM039439">
    <property type="protein sequence ID" value="KAI4297619.1"/>
    <property type="molecule type" value="Genomic_DNA"/>
</dbReference>
<dbReference type="Proteomes" id="UP000828941">
    <property type="component" value="Chromosome 14"/>
</dbReference>
<reference evidence="1 2" key="1">
    <citation type="journal article" date="2022" name="DNA Res.">
        <title>Chromosomal-level genome assembly of the orchid tree Bauhinia variegata (Leguminosae; Cercidoideae) supports the allotetraploid origin hypothesis of Bauhinia.</title>
        <authorList>
            <person name="Zhong Y."/>
            <person name="Chen Y."/>
            <person name="Zheng D."/>
            <person name="Pang J."/>
            <person name="Liu Y."/>
            <person name="Luo S."/>
            <person name="Meng S."/>
            <person name="Qian L."/>
            <person name="Wei D."/>
            <person name="Dai S."/>
            <person name="Zhou R."/>
        </authorList>
    </citation>
    <scope>NUCLEOTIDE SEQUENCE [LARGE SCALE GENOMIC DNA]</scope>
    <source>
        <strain evidence="1">BV-YZ2020</strain>
    </source>
</reference>
<protein>
    <submittedName>
        <fullName evidence="1">Uncharacterized protein</fullName>
    </submittedName>
</protein>
<keyword evidence="2" id="KW-1185">Reference proteome</keyword>
<accession>A0ACB9KKK5</accession>
<gene>
    <name evidence="1" type="ORF">L6164_037503</name>
</gene>
<comment type="caution">
    <text evidence="1">The sequence shown here is derived from an EMBL/GenBank/DDBJ whole genome shotgun (WGS) entry which is preliminary data.</text>
</comment>
<evidence type="ECO:0000313" key="2">
    <source>
        <dbReference type="Proteomes" id="UP000828941"/>
    </source>
</evidence>
<name>A0ACB9KKK5_BAUVA</name>
<organism evidence="1 2">
    <name type="scientific">Bauhinia variegata</name>
    <name type="common">Purple orchid tree</name>
    <name type="synonym">Phanera variegata</name>
    <dbReference type="NCBI Taxonomy" id="167791"/>
    <lineage>
        <taxon>Eukaryota</taxon>
        <taxon>Viridiplantae</taxon>
        <taxon>Streptophyta</taxon>
        <taxon>Embryophyta</taxon>
        <taxon>Tracheophyta</taxon>
        <taxon>Spermatophyta</taxon>
        <taxon>Magnoliopsida</taxon>
        <taxon>eudicotyledons</taxon>
        <taxon>Gunneridae</taxon>
        <taxon>Pentapetalae</taxon>
        <taxon>rosids</taxon>
        <taxon>fabids</taxon>
        <taxon>Fabales</taxon>
        <taxon>Fabaceae</taxon>
        <taxon>Cercidoideae</taxon>
        <taxon>Cercideae</taxon>
        <taxon>Bauhiniinae</taxon>
        <taxon>Bauhinia</taxon>
    </lineage>
</organism>